<dbReference type="EMBL" id="JAUSTP010000005">
    <property type="protein sequence ID" value="MDQ0189176.1"/>
    <property type="molecule type" value="Genomic_DNA"/>
</dbReference>
<evidence type="ECO:0000313" key="2">
    <source>
        <dbReference type="EMBL" id="MDQ0189176.1"/>
    </source>
</evidence>
<reference evidence="2 3" key="1">
    <citation type="submission" date="2023-07" db="EMBL/GenBank/DDBJ databases">
        <title>Genomic Encyclopedia of Type Strains, Phase IV (KMG-IV): sequencing the most valuable type-strain genomes for metagenomic binning, comparative biology and taxonomic classification.</title>
        <authorList>
            <person name="Goeker M."/>
        </authorList>
    </citation>
    <scope>NUCLEOTIDE SEQUENCE [LARGE SCALE GENOMIC DNA]</scope>
    <source>
        <strain evidence="2 3">DSM 4006</strain>
    </source>
</reference>
<feature type="transmembrane region" description="Helical" evidence="1">
    <location>
        <begin position="96"/>
        <end position="114"/>
    </location>
</feature>
<name>A0ABT9XFU8_9BACL</name>
<evidence type="ECO:0008006" key="4">
    <source>
        <dbReference type="Google" id="ProtNLM"/>
    </source>
</evidence>
<feature type="transmembrane region" description="Helical" evidence="1">
    <location>
        <begin position="126"/>
        <end position="145"/>
    </location>
</feature>
<accession>A0ABT9XFU8</accession>
<feature type="transmembrane region" description="Helical" evidence="1">
    <location>
        <begin position="273"/>
        <end position="290"/>
    </location>
</feature>
<keyword evidence="1" id="KW-1133">Transmembrane helix</keyword>
<feature type="transmembrane region" description="Helical" evidence="1">
    <location>
        <begin position="186"/>
        <end position="209"/>
    </location>
</feature>
<keyword evidence="1" id="KW-0472">Membrane</keyword>
<dbReference type="RefSeq" id="WP_274455033.1">
    <property type="nucleotide sequence ID" value="NZ_CP067097.1"/>
</dbReference>
<protein>
    <recommendedName>
        <fullName evidence="4">Glycosyltransferase RgtA/B/C/D-like domain-containing protein</fullName>
    </recommendedName>
</protein>
<feature type="transmembrane region" description="Helical" evidence="1">
    <location>
        <begin position="221"/>
        <end position="238"/>
    </location>
</feature>
<keyword evidence="1" id="KW-0812">Transmembrane</keyword>
<organism evidence="2 3">
    <name type="scientific">Alicyclobacillus cycloheptanicus</name>
    <dbReference type="NCBI Taxonomy" id="1457"/>
    <lineage>
        <taxon>Bacteria</taxon>
        <taxon>Bacillati</taxon>
        <taxon>Bacillota</taxon>
        <taxon>Bacilli</taxon>
        <taxon>Bacillales</taxon>
        <taxon>Alicyclobacillaceae</taxon>
        <taxon>Alicyclobacillus</taxon>
    </lineage>
</organism>
<feature type="transmembrane region" description="Helical" evidence="1">
    <location>
        <begin position="12"/>
        <end position="36"/>
    </location>
</feature>
<keyword evidence="3" id="KW-1185">Reference proteome</keyword>
<proteinExistence type="predicted"/>
<evidence type="ECO:0000313" key="3">
    <source>
        <dbReference type="Proteomes" id="UP001232973"/>
    </source>
</evidence>
<comment type="caution">
    <text evidence="2">The sequence shown here is derived from an EMBL/GenBank/DDBJ whole genome shotgun (WGS) entry which is preliminary data.</text>
</comment>
<gene>
    <name evidence="2" type="ORF">J2S03_000992</name>
</gene>
<feature type="transmembrane region" description="Helical" evidence="1">
    <location>
        <begin position="302"/>
        <end position="326"/>
    </location>
</feature>
<sequence>MSFHMLPQEKPAWQRLFSIQTMILCVWILGFAVYAMQNISDPDTPWHLATGRYILSHHTIPTTDPFSWSMRGKPWVTQEWLFEVVLAWLVNHFKFAGAWLLIVGIQTLTTLVLYATGIRASHGNRVVAAVTACVGVLAGLIFWVIRPQLVSYLMFAVFLWILQKVRDGEFGALWLVPPLLLLWTNFHGSASIGVIMLLLEVALSFVPSIGRLEGLRLPAGARVRLLGVAVAGFGLGLINPNGLKAYTYALLSTNSLMTNNIMEWHSPDFHGQYFKYGVLPFLAVTALIIIARRRTIPMRETLYFGGSLIVTLIHQRFMPYVAIASAPMLAAALSDSVRALLTPSRVMQLINALVSLGALFAFGTQLPNVRGSFASHLDNTAYPIYAVNYLESHHLLKHGKLLNLYSWGGYLIYRGISPFIDGRTDIYLENDTFSNYLAMENIWWNGPGLIDSYGFTVVLFPPGSVLATYLSHQPDWQVVYQDMTAEILVKKSAPQTSSAQ</sequence>
<feature type="transmembrane region" description="Helical" evidence="1">
    <location>
        <begin position="346"/>
        <end position="363"/>
    </location>
</feature>
<dbReference type="Proteomes" id="UP001232973">
    <property type="component" value="Unassembled WGS sequence"/>
</dbReference>
<evidence type="ECO:0000256" key="1">
    <source>
        <dbReference type="SAM" id="Phobius"/>
    </source>
</evidence>